<protein>
    <recommendedName>
        <fullName evidence="1">TY-Chap N-terminal domain-containing protein</fullName>
    </recommendedName>
</protein>
<comment type="caution">
    <text evidence="2">The sequence shown here is derived from an EMBL/GenBank/DDBJ whole genome shotgun (WGS) entry which is preliminary data.</text>
</comment>
<evidence type="ECO:0000313" key="3">
    <source>
        <dbReference type="Proteomes" id="UP001205740"/>
    </source>
</evidence>
<dbReference type="Pfam" id="PF22552">
    <property type="entry name" value="TY-Chap3"/>
    <property type="match status" value="1"/>
</dbReference>
<evidence type="ECO:0000313" key="2">
    <source>
        <dbReference type="EMBL" id="MCP2160807.1"/>
    </source>
</evidence>
<keyword evidence="3" id="KW-1185">Reference proteome</keyword>
<name>A0ABT1H4N7_9NOCA</name>
<dbReference type="EMBL" id="JAMTCG010000003">
    <property type="protein sequence ID" value="MCP2160807.1"/>
    <property type="molecule type" value="Genomic_DNA"/>
</dbReference>
<organism evidence="2 3">
    <name type="scientific">Williamsia serinedens</name>
    <dbReference type="NCBI Taxonomy" id="391736"/>
    <lineage>
        <taxon>Bacteria</taxon>
        <taxon>Bacillati</taxon>
        <taxon>Actinomycetota</taxon>
        <taxon>Actinomycetes</taxon>
        <taxon>Mycobacteriales</taxon>
        <taxon>Nocardiaceae</taxon>
        <taxon>Williamsia</taxon>
    </lineage>
</organism>
<sequence>MTDQLTLPDAAWDTYTEELAGRLVRNDGVDFVFIALFEGDAGDGLRIHRRNGLRLVGPRPEGGGRLEMAQIRSDRITQSGYTPYDLAVTVVEIARKHWMLDHPVEIADVGEEFLTGDVASGSRLGPDALRARVRDDLARFVGGNPTIGPDLIIRIPGADFPTSVAVSMEKPQLDIFACVIADLPFDVSAETLTRLLGSEFDHITLVVRDGDLYAATFAPSDGYNFLYFCWYLSRWFEFLDEGLPLLRNALGIGDEPDGTPTACRIVRPSVDLMVAEAWETYVVELAAEIAALQPGQRLTVAQSWEYPEGPHGVVVVTASDTGGYTAAIDATTLHPDQECWNEQSELLFEAGWSDDGAWLTISGPDAEALARHIVDDALLATWDCVHPSFLADTTISEQKP</sequence>
<dbReference type="RefSeq" id="WP_253654369.1">
    <property type="nucleotide sequence ID" value="NZ_BAAAOE010000003.1"/>
</dbReference>
<accession>A0ABT1H4N7</accession>
<evidence type="ECO:0000259" key="1">
    <source>
        <dbReference type="Pfam" id="PF22552"/>
    </source>
</evidence>
<gene>
    <name evidence="2" type="ORF">LX12_001994</name>
</gene>
<proteinExistence type="predicted"/>
<dbReference type="InterPro" id="IPR054344">
    <property type="entry name" value="TY-Chap_N"/>
</dbReference>
<dbReference type="Proteomes" id="UP001205740">
    <property type="component" value="Unassembled WGS sequence"/>
</dbReference>
<reference evidence="2 3" key="1">
    <citation type="submission" date="2022-06" db="EMBL/GenBank/DDBJ databases">
        <title>Genomic Encyclopedia of Archaeal and Bacterial Type Strains, Phase II (KMG-II): from individual species to whole genera.</title>
        <authorList>
            <person name="Goeker M."/>
        </authorList>
    </citation>
    <scope>NUCLEOTIDE SEQUENCE [LARGE SCALE GENOMIC DNA]</scope>
    <source>
        <strain evidence="2 3">DSM 45037</strain>
    </source>
</reference>
<feature type="domain" description="TY-Chap N-terminal" evidence="1">
    <location>
        <begin position="276"/>
        <end position="390"/>
    </location>
</feature>